<proteinExistence type="predicted"/>
<keyword evidence="1" id="KW-1133">Transmembrane helix</keyword>
<organism evidence="2 3">
    <name type="scientific">Leifsonia poae</name>
    <dbReference type="NCBI Taxonomy" id="110933"/>
    <lineage>
        <taxon>Bacteria</taxon>
        <taxon>Bacillati</taxon>
        <taxon>Actinomycetota</taxon>
        <taxon>Actinomycetes</taxon>
        <taxon>Micrococcales</taxon>
        <taxon>Microbacteriaceae</taxon>
        <taxon>Leifsonia</taxon>
    </lineage>
</organism>
<evidence type="ECO:0000313" key="2">
    <source>
        <dbReference type="EMBL" id="GLJ77927.1"/>
    </source>
</evidence>
<feature type="transmembrane region" description="Helical" evidence="1">
    <location>
        <begin position="47"/>
        <end position="69"/>
    </location>
</feature>
<keyword evidence="1" id="KW-0472">Membrane</keyword>
<dbReference type="Proteomes" id="UP001142372">
    <property type="component" value="Unassembled WGS sequence"/>
</dbReference>
<comment type="caution">
    <text evidence="2">The sequence shown here is derived from an EMBL/GenBank/DDBJ whole genome shotgun (WGS) entry which is preliminary data.</text>
</comment>
<name>A0A9W6M1N0_9MICO</name>
<feature type="transmembrane region" description="Helical" evidence="1">
    <location>
        <begin position="108"/>
        <end position="125"/>
    </location>
</feature>
<reference evidence="2" key="1">
    <citation type="journal article" date="2014" name="Int. J. Syst. Evol. Microbiol.">
        <title>Complete genome sequence of Corynebacterium casei LMG S-19264T (=DSM 44701T), isolated from a smear-ripened cheese.</title>
        <authorList>
            <consortium name="US DOE Joint Genome Institute (JGI-PGF)"/>
            <person name="Walter F."/>
            <person name="Albersmeier A."/>
            <person name="Kalinowski J."/>
            <person name="Ruckert C."/>
        </authorList>
    </citation>
    <scope>NUCLEOTIDE SEQUENCE</scope>
    <source>
        <strain evidence="2">VKM Ac-1401</strain>
    </source>
</reference>
<evidence type="ECO:0000313" key="3">
    <source>
        <dbReference type="Proteomes" id="UP001142372"/>
    </source>
</evidence>
<dbReference type="AlphaFoldDB" id="A0A9W6M1N0"/>
<evidence type="ECO:0000256" key="1">
    <source>
        <dbReference type="SAM" id="Phobius"/>
    </source>
</evidence>
<feature type="transmembrane region" description="Helical" evidence="1">
    <location>
        <begin position="81"/>
        <end position="102"/>
    </location>
</feature>
<dbReference type="RefSeq" id="WP_271178533.1">
    <property type="nucleotide sequence ID" value="NZ_BAAAJO010000003.1"/>
</dbReference>
<feature type="transmembrane region" description="Helical" evidence="1">
    <location>
        <begin position="195"/>
        <end position="217"/>
    </location>
</feature>
<protein>
    <submittedName>
        <fullName evidence="2">Uncharacterized protein</fullName>
    </submittedName>
</protein>
<dbReference type="EMBL" id="BSEN01000015">
    <property type="protein sequence ID" value="GLJ77927.1"/>
    <property type="molecule type" value="Genomic_DNA"/>
</dbReference>
<feature type="transmembrane region" description="Helical" evidence="1">
    <location>
        <begin position="21"/>
        <end position="41"/>
    </location>
</feature>
<feature type="transmembrane region" description="Helical" evidence="1">
    <location>
        <begin position="154"/>
        <end position="175"/>
    </location>
</feature>
<reference evidence="2" key="2">
    <citation type="submission" date="2023-01" db="EMBL/GenBank/DDBJ databases">
        <authorList>
            <person name="Sun Q."/>
            <person name="Evtushenko L."/>
        </authorList>
    </citation>
    <scope>NUCLEOTIDE SEQUENCE</scope>
    <source>
        <strain evidence="2">VKM Ac-1401</strain>
    </source>
</reference>
<keyword evidence="1" id="KW-0812">Transmembrane</keyword>
<accession>A0A9W6M1N0</accession>
<keyword evidence="3" id="KW-1185">Reference proteome</keyword>
<gene>
    <name evidence="2" type="ORF">GCM10017584_35010</name>
</gene>
<sequence length="223" mass="23203">MSDEQHTLADRPGRRAARIAATTRACWVAVLLFTGAFHVLRGAPVDAWIFFGVAILVTLESLGWLRVPLSARADRTARGRPIAVAGALIATLVAVLAVSPLYGGADTAIVVGLGLVLLPIAWAAPPSSPPSSAPSSAPSSTTASAEPARIKRAAIVWSVIIAAGCAWEITAFLLGRNSPGGSTQFPALSDLVDPLLADPFGRTALVALWLVGGYALIRRGRRR</sequence>